<sequence length="178" mass="18282">MRPAPLTLTTLLCAMLALPGCAVFSDAPHYRGIAVSQHDLNELTPGISSQTDAQALLGPPTFVEQFDNNNWDYVSQVTKIRIGQTEGVKQQHVVVLSFDNNGILQGVSQKDLKDGVRVAMDGAQTPVPGGKPGFLRQLIGGVGSYNPLGSASDTSSARSSASGLGGAGAGAPGSSSGF</sequence>
<evidence type="ECO:0000256" key="1">
    <source>
        <dbReference type="ARBA" id="ARBA00022729"/>
    </source>
</evidence>
<evidence type="ECO:0000313" key="7">
    <source>
        <dbReference type="EMBL" id="GLR65813.1"/>
    </source>
</evidence>
<keyword evidence="1 5" id="KW-0732">Signal</keyword>
<dbReference type="Gene3D" id="3.30.1450.10">
    <property type="match status" value="1"/>
</dbReference>
<keyword evidence="8" id="KW-1185">Reference proteome</keyword>
<protein>
    <recommendedName>
        <fullName evidence="6">Outer membrane protein assembly factor BamE domain-containing protein</fullName>
    </recommendedName>
</protein>
<dbReference type="InterPro" id="IPR026592">
    <property type="entry name" value="BamE"/>
</dbReference>
<dbReference type="InterPro" id="IPR007450">
    <property type="entry name" value="BamE_dom"/>
</dbReference>
<evidence type="ECO:0000256" key="3">
    <source>
        <dbReference type="ARBA" id="ARBA00023237"/>
    </source>
</evidence>
<dbReference type="PANTHER" id="PTHR37482:SF1">
    <property type="entry name" value="OUTER MEMBRANE PROTEIN ASSEMBLY FACTOR BAME"/>
    <property type="match status" value="1"/>
</dbReference>
<feature type="domain" description="Outer membrane protein assembly factor BamE" evidence="6">
    <location>
        <begin position="33"/>
        <end position="105"/>
    </location>
</feature>
<comment type="caution">
    <text evidence="7">The sequence shown here is derived from an EMBL/GenBank/DDBJ whole genome shotgun (WGS) entry which is preliminary data.</text>
</comment>
<name>A0ABQ6A2H5_9PROT</name>
<evidence type="ECO:0000256" key="5">
    <source>
        <dbReference type="SAM" id="SignalP"/>
    </source>
</evidence>
<gene>
    <name evidence="7" type="ORF">GCM10010909_04910</name>
</gene>
<organism evidence="7 8">
    <name type="scientific">Acidocella aquatica</name>
    <dbReference type="NCBI Taxonomy" id="1922313"/>
    <lineage>
        <taxon>Bacteria</taxon>
        <taxon>Pseudomonadati</taxon>
        <taxon>Pseudomonadota</taxon>
        <taxon>Alphaproteobacteria</taxon>
        <taxon>Acetobacterales</taxon>
        <taxon>Acidocellaceae</taxon>
        <taxon>Acidocella</taxon>
    </lineage>
</organism>
<proteinExistence type="predicted"/>
<dbReference type="Pfam" id="PF04355">
    <property type="entry name" value="BamE"/>
    <property type="match status" value="1"/>
</dbReference>
<evidence type="ECO:0000256" key="2">
    <source>
        <dbReference type="ARBA" id="ARBA00023136"/>
    </source>
</evidence>
<dbReference type="InterPro" id="IPR037873">
    <property type="entry name" value="BamE-like"/>
</dbReference>
<evidence type="ECO:0000259" key="6">
    <source>
        <dbReference type="Pfam" id="PF04355"/>
    </source>
</evidence>
<keyword evidence="3" id="KW-0998">Cell outer membrane</keyword>
<keyword evidence="2" id="KW-0472">Membrane</keyword>
<dbReference type="PANTHER" id="PTHR37482">
    <property type="entry name" value="OUTER MEMBRANE PROTEIN ASSEMBLY FACTOR BAME"/>
    <property type="match status" value="1"/>
</dbReference>
<reference evidence="8" key="1">
    <citation type="journal article" date="2019" name="Int. J. Syst. Evol. Microbiol.">
        <title>The Global Catalogue of Microorganisms (GCM) 10K type strain sequencing project: providing services to taxonomists for standard genome sequencing and annotation.</title>
        <authorList>
            <consortium name="The Broad Institute Genomics Platform"/>
            <consortium name="The Broad Institute Genome Sequencing Center for Infectious Disease"/>
            <person name="Wu L."/>
            <person name="Ma J."/>
        </authorList>
    </citation>
    <scope>NUCLEOTIDE SEQUENCE [LARGE SCALE GENOMIC DNA]</scope>
    <source>
        <strain evidence="8">NBRC 112502</strain>
    </source>
</reference>
<dbReference type="Proteomes" id="UP001156641">
    <property type="component" value="Unassembled WGS sequence"/>
</dbReference>
<feature type="region of interest" description="Disordered" evidence="4">
    <location>
        <begin position="149"/>
        <end position="178"/>
    </location>
</feature>
<evidence type="ECO:0000256" key="4">
    <source>
        <dbReference type="SAM" id="MobiDB-lite"/>
    </source>
</evidence>
<evidence type="ECO:0000313" key="8">
    <source>
        <dbReference type="Proteomes" id="UP001156641"/>
    </source>
</evidence>
<dbReference type="EMBL" id="BSOS01000007">
    <property type="protein sequence ID" value="GLR65813.1"/>
    <property type="molecule type" value="Genomic_DNA"/>
</dbReference>
<feature type="compositionally biased region" description="Low complexity" evidence="4">
    <location>
        <begin position="149"/>
        <end position="162"/>
    </location>
</feature>
<feature type="signal peptide" evidence="5">
    <location>
        <begin position="1"/>
        <end position="22"/>
    </location>
</feature>
<feature type="chain" id="PRO_5046380343" description="Outer membrane protein assembly factor BamE domain-containing protein" evidence="5">
    <location>
        <begin position="23"/>
        <end position="178"/>
    </location>
</feature>
<accession>A0ABQ6A2H5</accession>
<dbReference type="RefSeq" id="WP_284256345.1">
    <property type="nucleotide sequence ID" value="NZ_BSOS01000007.1"/>
</dbReference>